<organism evidence="2 3">
    <name type="scientific">Spodoptera exigua</name>
    <name type="common">Beet armyworm</name>
    <name type="synonym">Noctua fulgens</name>
    <dbReference type="NCBI Taxonomy" id="7107"/>
    <lineage>
        <taxon>Eukaryota</taxon>
        <taxon>Metazoa</taxon>
        <taxon>Ecdysozoa</taxon>
        <taxon>Arthropoda</taxon>
        <taxon>Hexapoda</taxon>
        <taxon>Insecta</taxon>
        <taxon>Pterygota</taxon>
        <taxon>Neoptera</taxon>
        <taxon>Endopterygota</taxon>
        <taxon>Lepidoptera</taxon>
        <taxon>Glossata</taxon>
        <taxon>Ditrysia</taxon>
        <taxon>Noctuoidea</taxon>
        <taxon>Noctuidae</taxon>
        <taxon>Amphipyrinae</taxon>
        <taxon>Spodoptera</taxon>
    </lineage>
</organism>
<dbReference type="Proteomes" id="UP000814243">
    <property type="component" value="Unassembled WGS sequence"/>
</dbReference>
<accession>A0A922MG08</accession>
<feature type="domain" description="Endonuclease/exonuclease/phosphatase" evidence="1">
    <location>
        <begin position="136"/>
        <end position="227"/>
    </location>
</feature>
<evidence type="ECO:0000259" key="1">
    <source>
        <dbReference type="Pfam" id="PF14529"/>
    </source>
</evidence>
<protein>
    <recommendedName>
        <fullName evidence="1">Endonuclease/exonuclease/phosphatase domain-containing protein</fullName>
    </recommendedName>
</protein>
<dbReference type="Pfam" id="PF14529">
    <property type="entry name" value="Exo_endo_phos_2"/>
    <property type="match status" value="1"/>
</dbReference>
<name>A0A922MG08_SPOEX</name>
<evidence type="ECO:0000313" key="3">
    <source>
        <dbReference type="Proteomes" id="UP000814243"/>
    </source>
</evidence>
<dbReference type="PANTHER" id="PTHR33332">
    <property type="entry name" value="REVERSE TRANSCRIPTASE DOMAIN-CONTAINING PROTEIN"/>
    <property type="match status" value="1"/>
</dbReference>
<dbReference type="GO" id="GO:0003824">
    <property type="term" value="F:catalytic activity"/>
    <property type="evidence" value="ECO:0007669"/>
    <property type="project" value="InterPro"/>
</dbReference>
<dbReference type="EMBL" id="JACEFF010000528">
    <property type="protein sequence ID" value="KAH9635908.1"/>
    <property type="molecule type" value="Genomic_DNA"/>
</dbReference>
<dbReference type="InterPro" id="IPR036691">
    <property type="entry name" value="Endo/exonu/phosph_ase_sf"/>
</dbReference>
<dbReference type="InterPro" id="IPR005135">
    <property type="entry name" value="Endo/exonuclease/phosphatase"/>
</dbReference>
<proteinExistence type="predicted"/>
<evidence type="ECO:0000313" key="2">
    <source>
        <dbReference type="EMBL" id="KAH9635908.1"/>
    </source>
</evidence>
<comment type="caution">
    <text evidence="2">The sequence shown here is derived from an EMBL/GenBank/DDBJ whole genome shotgun (WGS) entry which is preliminary data.</text>
</comment>
<dbReference type="Gene3D" id="3.60.10.10">
    <property type="entry name" value="Endonuclease/exonuclease/phosphatase"/>
    <property type="match status" value="1"/>
</dbReference>
<dbReference type="SUPFAM" id="SSF56219">
    <property type="entry name" value="DNase I-like"/>
    <property type="match status" value="1"/>
</dbReference>
<dbReference type="AlphaFoldDB" id="A0A922MG08"/>
<gene>
    <name evidence="2" type="ORF">HF086_002468</name>
</gene>
<reference evidence="2" key="1">
    <citation type="journal article" date="2021" name="G3 (Bethesda)">
        <title>Genome and transcriptome analysis of the beet armyworm Spodoptera exigua reveals targets for pest control. .</title>
        <authorList>
            <person name="Simon S."/>
            <person name="Breeschoten T."/>
            <person name="Jansen H.J."/>
            <person name="Dirks R.P."/>
            <person name="Schranz M.E."/>
            <person name="Ros V.I.D."/>
        </authorList>
    </citation>
    <scope>NUCLEOTIDE SEQUENCE</scope>
    <source>
        <strain evidence="2">TB_SE_WUR_2020</strain>
    </source>
</reference>
<sequence>MSVHQHEGTDNLRMSVHQHESCDHNKTAQNTSVVAPQIEEITLENVENKASPQIYESPNVDKHEKPQKQLINCSEKKELLNNNLSQTRTNRLMIFADQTGYGMRQILQNYLGNDFSVTSLIKPYAAMDEDTSTGLYLCSCYRTPDNKNFELFMIKIEKLLEYLFKRKSIICGDFNVDLMVESKYRTEFVSLLACYNFRLLINTPTFIRNNNASCIDNIITNLPDDCVGQCEVDHNGLADGHGALLGDAIYTLVGDIISKLNRKLRVAGIFLDLSSAFDTIDHDLLLAKLEHYGVRGKILQLFSSYLKNRKLSWFESNKLIINIEKTKVMLFSTTARNKDVMTITLKGSKIDIVNEVALGLEEYNLHELVQVKAQGFPFGEMSLFGR</sequence>